<sequence length="55" mass="6320">MLGLTIFCQQFIVRSNISIQIITLTASFLLSCLHLTIEIWYSRFGVQKTSNYGIH</sequence>
<keyword evidence="1" id="KW-0472">Membrane</keyword>
<accession>A0A0A9FV27</accession>
<proteinExistence type="predicted"/>
<reference evidence="2" key="2">
    <citation type="journal article" date="2015" name="Data Brief">
        <title>Shoot transcriptome of the giant reed, Arundo donax.</title>
        <authorList>
            <person name="Barrero R.A."/>
            <person name="Guerrero F.D."/>
            <person name="Moolhuijzen P."/>
            <person name="Goolsby J.A."/>
            <person name="Tidwell J."/>
            <person name="Bellgard S.E."/>
            <person name="Bellgard M.I."/>
        </authorList>
    </citation>
    <scope>NUCLEOTIDE SEQUENCE</scope>
    <source>
        <tissue evidence="2">Shoot tissue taken approximately 20 cm above the soil surface</tissue>
    </source>
</reference>
<keyword evidence="1" id="KW-1133">Transmembrane helix</keyword>
<feature type="transmembrane region" description="Helical" evidence="1">
    <location>
        <begin position="21"/>
        <end position="41"/>
    </location>
</feature>
<reference evidence="2" key="1">
    <citation type="submission" date="2014-09" db="EMBL/GenBank/DDBJ databases">
        <authorList>
            <person name="Magalhaes I.L.F."/>
            <person name="Oliveira U."/>
            <person name="Santos F.R."/>
            <person name="Vidigal T.H.D.A."/>
            <person name="Brescovit A.D."/>
            <person name="Santos A.J."/>
        </authorList>
    </citation>
    <scope>NUCLEOTIDE SEQUENCE</scope>
    <source>
        <tissue evidence="2">Shoot tissue taken approximately 20 cm above the soil surface</tissue>
    </source>
</reference>
<dbReference type="AlphaFoldDB" id="A0A0A9FV27"/>
<organism evidence="2">
    <name type="scientific">Arundo donax</name>
    <name type="common">Giant reed</name>
    <name type="synonym">Donax arundinaceus</name>
    <dbReference type="NCBI Taxonomy" id="35708"/>
    <lineage>
        <taxon>Eukaryota</taxon>
        <taxon>Viridiplantae</taxon>
        <taxon>Streptophyta</taxon>
        <taxon>Embryophyta</taxon>
        <taxon>Tracheophyta</taxon>
        <taxon>Spermatophyta</taxon>
        <taxon>Magnoliopsida</taxon>
        <taxon>Liliopsida</taxon>
        <taxon>Poales</taxon>
        <taxon>Poaceae</taxon>
        <taxon>PACMAD clade</taxon>
        <taxon>Arundinoideae</taxon>
        <taxon>Arundineae</taxon>
        <taxon>Arundo</taxon>
    </lineage>
</organism>
<evidence type="ECO:0000313" key="2">
    <source>
        <dbReference type="EMBL" id="JAE14166.1"/>
    </source>
</evidence>
<keyword evidence="1" id="KW-0812">Transmembrane</keyword>
<name>A0A0A9FV27_ARUDO</name>
<dbReference type="EMBL" id="GBRH01183730">
    <property type="protein sequence ID" value="JAE14166.1"/>
    <property type="molecule type" value="Transcribed_RNA"/>
</dbReference>
<evidence type="ECO:0000256" key="1">
    <source>
        <dbReference type="SAM" id="Phobius"/>
    </source>
</evidence>
<protein>
    <submittedName>
        <fullName evidence="2">Uncharacterized protein</fullName>
    </submittedName>
</protein>